<dbReference type="EMBL" id="BK029940">
    <property type="protein sequence ID" value="DAD55819.1"/>
    <property type="molecule type" value="Genomic_DNA"/>
</dbReference>
<proteinExistence type="predicted"/>
<protein>
    <submittedName>
        <fullName evidence="1">Uncharacterized protein</fullName>
    </submittedName>
</protein>
<organism evidence="1">
    <name type="scientific">Bacteriophage sp</name>
    <dbReference type="NCBI Taxonomy" id="38018"/>
    <lineage>
        <taxon>Viruses</taxon>
    </lineage>
</organism>
<name>A0A8D9PEJ1_9VIRU</name>
<reference evidence="1" key="1">
    <citation type="journal article" date="2021" name="Proc. Natl. Acad. Sci. U.S.A.">
        <title>A Catalog of Tens of Thousands of Viruses from Human Metagenomes Reveals Hidden Associations with Chronic Diseases.</title>
        <authorList>
            <person name="Tisza M.J."/>
            <person name="Buck C.B."/>
        </authorList>
    </citation>
    <scope>NUCLEOTIDE SEQUENCE</scope>
    <source>
        <strain evidence="1">CtOZu12</strain>
    </source>
</reference>
<evidence type="ECO:0000313" key="1">
    <source>
        <dbReference type="EMBL" id="DAD55819.1"/>
    </source>
</evidence>
<sequence>MDYRRSTIAIKIIAMKHLRNYKSLLRNTITIKNHYNNKKNLY</sequence>
<accession>A0A8D9PEJ1</accession>